<accession>A0ACB8A5W8</accession>
<comment type="caution">
    <text evidence="1">The sequence shown here is derived from an EMBL/GenBank/DDBJ whole genome shotgun (WGS) entry which is preliminary data.</text>
</comment>
<evidence type="ECO:0000313" key="1">
    <source>
        <dbReference type="EMBL" id="KAH7908068.1"/>
    </source>
</evidence>
<sequence>MVLSLMCGLSNDHCNFVLAVLRGIISQFIKGNVPSSFEEASLSIPKDCRTLFNLVDLDPHLRSFVCCPTCFALYDESRPYPERCSYQALSDESPCSAKLTRTRTIRGQEFQRPIRKFLYQDMKHWVARLLARPDIERMLEQKIPAPSPNRGDEVNDIWEAAAVLALMGPDGKPFTEACSGDVRLLFALGVDGFNPFGMKPARGSATVTGIYMVCLNLPPDLRYLPENMFLIENFDIKKWPIRTAETHRRHAEAWRDAVTAEEKESLLKENGVRYSELLRLPYWNPILFTVLDTMHAHFLRNLPEHIREIWGIDPTGECGEGFTSPTNTPPAIPTPTELIGGLEKLKKGLHDEAHIKKLASLRRSVLWHLCKQFDLRRAGVNLMLAEALIRWHRAPDAKVQLEKYLEILREKADDGDGELPSESEPEILETETEIETETNVTDSEVTDTDQESVTCIGGKPVPPKPRVGASTARTRTAELKRKNPSRPPSVNELAQAKHKLRNASSTKAIGAGVRVPTLRALCTELGINFAPPSGSKKPLKKEALLELLAQWRASEGIVDENGALIAPRKRSTQKTKSESAGSTVVLGRAILEQIWEDQSILELPSFISPVPWPIGLEKRKLSADQWRSAGLIHLVITLIRLWGFETGRKGEMLVNYMHLITAIHIAHSRVTSSLHAENYTFHYKIYLEGVSTLYREAKFQPTHHLSLHLEQLLNELGPVHSWRAWAFERFNYMLQRTKTNLRFGELELTFMNDACRAANVPPLLSSSHVPGVMKDIWPAFLKTFRADIRGTRINDILAFGTSGKLKVAVAPNKMTGKQAEENKKQLRLAMEHVQTKNPRDIIFCSKIQREGVIYQTSSRSPKDANIVVLDTKGNEVPSLLLAFFLYKASPKADHQLYIVHTRYVALQGPELSLDPYRRFGWPVAGALFRDLCHPPEVTSVGKLVTLFAKSRYNHGRLGKIIHALPIKKVVHMDPYDVDFNEDDDEMEEMEVVF</sequence>
<protein>
    <submittedName>
        <fullName evidence="1">Uncharacterized protein</fullName>
    </submittedName>
</protein>
<dbReference type="EMBL" id="MU267849">
    <property type="protein sequence ID" value="KAH7908068.1"/>
    <property type="molecule type" value="Genomic_DNA"/>
</dbReference>
<dbReference type="Proteomes" id="UP000790377">
    <property type="component" value="Unassembled WGS sequence"/>
</dbReference>
<gene>
    <name evidence="1" type="ORF">BJ138DRAFT_406701</name>
</gene>
<reference evidence="1" key="1">
    <citation type="journal article" date="2021" name="New Phytol.">
        <title>Evolutionary innovations through gain and loss of genes in the ectomycorrhizal Boletales.</title>
        <authorList>
            <person name="Wu G."/>
            <person name="Miyauchi S."/>
            <person name="Morin E."/>
            <person name="Kuo A."/>
            <person name="Drula E."/>
            <person name="Varga T."/>
            <person name="Kohler A."/>
            <person name="Feng B."/>
            <person name="Cao Y."/>
            <person name="Lipzen A."/>
            <person name="Daum C."/>
            <person name="Hundley H."/>
            <person name="Pangilinan J."/>
            <person name="Johnson J."/>
            <person name="Barry K."/>
            <person name="LaButti K."/>
            <person name="Ng V."/>
            <person name="Ahrendt S."/>
            <person name="Min B."/>
            <person name="Choi I.G."/>
            <person name="Park H."/>
            <person name="Plett J.M."/>
            <person name="Magnuson J."/>
            <person name="Spatafora J.W."/>
            <person name="Nagy L.G."/>
            <person name="Henrissat B."/>
            <person name="Grigoriev I.V."/>
            <person name="Yang Z.L."/>
            <person name="Xu J."/>
            <person name="Martin F.M."/>
        </authorList>
    </citation>
    <scope>NUCLEOTIDE SEQUENCE</scope>
    <source>
        <strain evidence="1">ATCC 28755</strain>
    </source>
</reference>
<name>A0ACB8A5W8_9AGAM</name>
<evidence type="ECO:0000313" key="2">
    <source>
        <dbReference type="Proteomes" id="UP000790377"/>
    </source>
</evidence>
<proteinExistence type="predicted"/>
<organism evidence="1 2">
    <name type="scientific">Hygrophoropsis aurantiaca</name>
    <dbReference type="NCBI Taxonomy" id="72124"/>
    <lineage>
        <taxon>Eukaryota</taxon>
        <taxon>Fungi</taxon>
        <taxon>Dikarya</taxon>
        <taxon>Basidiomycota</taxon>
        <taxon>Agaricomycotina</taxon>
        <taxon>Agaricomycetes</taxon>
        <taxon>Agaricomycetidae</taxon>
        <taxon>Boletales</taxon>
        <taxon>Coniophorineae</taxon>
        <taxon>Hygrophoropsidaceae</taxon>
        <taxon>Hygrophoropsis</taxon>
    </lineage>
</organism>
<keyword evidence="2" id="KW-1185">Reference proteome</keyword>